<evidence type="ECO:0000256" key="3">
    <source>
        <dbReference type="ARBA" id="ARBA00012328"/>
    </source>
</evidence>
<dbReference type="KEGG" id="csl:COCSUDRAFT_57356"/>
<evidence type="ECO:0000256" key="1">
    <source>
        <dbReference type="ARBA" id="ARBA00004496"/>
    </source>
</evidence>
<dbReference type="GO" id="GO:0005737">
    <property type="term" value="C:cytoplasm"/>
    <property type="evidence" value="ECO:0007669"/>
    <property type="project" value="UniProtKB-SubCell"/>
</dbReference>
<feature type="domain" description="Ribosomal RNA small subunit methyltransferase E methyltransferase" evidence="11">
    <location>
        <begin position="148"/>
        <end position="196"/>
    </location>
</feature>
<comment type="subcellular location">
    <subcellularLocation>
        <location evidence="1">Cytoplasm</location>
    </subcellularLocation>
</comment>
<keyword evidence="8" id="KW-0949">S-adenosyl-L-methionine</keyword>
<dbReference type="GO" id="GO:0070475">
    <property type="term" value="P:rRNA base methylation"/>
    <property type="evidence" value="ECO:0007669"/>
    <property type="project" value="TreeGrafter"/>
</dbReference>
<evidence type="ECO:0000256" key="6">
    <source>
        <dbReference type="ARBA" id="ARBA00022603"/>
    </source>
</evidence>
<dbReference type="PIRSF" id="PIRSF015601">
    <property type="entry name" value="MTase_slr0722"/>
    <property type="match status" value="1"/>
</dbReference>
<dbReference type="AlphaFoldDB" id="I0YQY1"/>
<dbReference type="InterPro" id="IPR006700">
    <property type="entry name" value="RsmE"/>
</dbReference>
<reference evidence="13 14" key="1">
    <citation type="journal article" date="2012" name="Genome Biol.">
        <title>The genome of the polar eukaryotic microalga coccomyxa subellipsoidea reveals traits of cold adaptation.</title>
        <authorList>
            <person name="Blanc G."/>
            <person name="Agarkova I."/>
            <person name="Grimwood J."/>
            <person name="Kuo A."/>
            <person name="Brueggeman A."/>
            <person name="Dunigan D."/>
            <person name="Gurnon J."/>
            <person name="Ladunga I."/>
            <person name="Lindquist E."/>
            <person name="Lucas S."/>
            <person name="Pangilinan J."/>
            <person name="Proschold T."/>
            <person name="Salamov A."/>
            <person name="Schmutz J."/>
            <person name="Weeks D."/>
            <person name="Yamada T."/>
            <person name="Claverie J.M."/>
            <person name="Grigoriev I."/>
            <person name="Van Etten J."/>
            <person name="Lomsadze A."/>
            <person name="Borodovsky M."/>
        </authorList>
    </citation>
    <scope>NUCLEOTIDE SEQUENCE [LARGE SCALE GENOMIC DNA]</scope>
    <source>
        <strain evidence="13 14">C-169</strain>
    </source>
</reference>
<dbReference type="InterPro" id="IPR029026">
    <property type="entry name" value="tRNA_m1G_MTases_N"/>
</dbReference>
<evidence type="ECO:0000259" key="12">
    <source>
        <dbReference type="Pfam" id="PF20260"/>
    </source>
</evidence>
<dbReference type="InterPro" id="IPR029028">
    <property type="entry name" value="Alpha/beta_knot_MTases"/>
</dbReference>
<dbReference type="OrthoDB" id="3465at2759"/>
<dbReference type="GO" id="GO:0070042">
    <property type="term" value="F:rRNA (uridine-N3-)-methyltransferase activity"/>
    <property type="evidence" value="ECO:0007669"/>
    <property type="project" value="TreeGrafter"/>
</dbReference>
<dbReference type="CDD" id="cd18084">
    <property type="entry name" value="RsmE-like"/>
    <property type="match status" value="1"/>
</dbReference>
<proteinExistence type="inferred from homology"/>
<dbReference type="PANTHER" id="PTHR30027:SF3">
    <property type="entry name" value="16S RRNA (URACIL(1498)-N(3))-METHYLTRANSFERASE"/>
    <property type="match status" value="1"/>
</dbReference>
<dbReference type="PANTHER" id="PTHR30027">
    <property type="entry name" value="RIBOSOMAL RNA SMALL SUBUNIT METHYLTRANSFERASE E"/>
    <property type="match status" value="1"/>
</dbReference>
<comment type="caution">
    <text evidence="13">The sequence shown here is derived from an EMBL/GenBank/DDBJ whole genome shotgun (WGS) entry which is preliminary data.</text>
</comment>
<protein>
    <recommendedName>
        <fullName evidence="3">16S rRNA (uracil(1498)-N(3))-methyltransferase</fullName>
        <ecNumber evidence="3">2.1.1.193</ecNumber>
    </recommendedName>
</protein>
<comment type="function">
    <text evidence="9">Specifically methylates the N3 position of the uracil ring of uridine 1498 (m3U1498) in 16S rRNA. Acts on the fully assembled 30S ribosomal subunit.</text>
</comment>
<comment type="similarity">
    <text evidence="2">Belongs to the RNA methyltransferase RsmE family.</text>
</comment>
<evidence type="ECO:0000313" key="13">
    <source>
        <dbReference type="EMBL" id="EIE20800.1"/>
    </source>
</evidence>
<dbReference type="eggNOG" id="ENOG502QPPV">
    <property type="taxonomic scope" value="Eukaryota"/>
</dbReference>
<evidence type="ECO:0000256" key="4">
    <source>
        <dbReference type="ARBA" id="ARBA00022490"/>
    </source>
</evidence>
<keyword evidence="6" id="KW-0489">Methyltransferase</keyword>
<dbReference type="Pfam" id="PF04452">
    <property type="entry name" value="Methyltrans_RNA"/>
    <property type="match status" value="1"/>
</dbReference>
<keyword evidence="5" id="KW-0698">rRNA processing</keyword>
<evidence type="ECO:0000313" key="14">
    <source>
        <dbReference type="Proteomes" id="UP000007264"/>
    </source>
</evidence>
<keyword evidence="4" id="KW-0963">Cytoplasm</keyword>
<keyword evidence="14" id="KW-1185">Reference proteome</keyword>
<evidence type="ECO:0000256" key="9">
    <source>
        <dbReference type="ARBA" id="ARBA00025699"/>
    </source>
</evidence>
<evidence type="ECO:0000256" key="8">
    <source>
        <dbReference type="ARBA" id="ARBA00022691"/>
    </source>
</evidence>
<dbReference type="STRING" id="574566.I0YQY1"/>
<evidence type="ECO:0000259" key="11">
    <source>
        <dbReference type="Pfam" id="PF04452"/>
    </source>
</evidence>
<dbReference type="Proteomes" id="UP000007264">
    <property type="component" value="Unassembled WGS sequence"/>
</dbReference>
<evidence type="ECO:0000256" key="10">
    <source>
        <dbReference type="ARBA" id="ARBA00047944"/>
    </source>
</evidence>
<gene>
    <name evidence="13" type="ORF">COCSUDRAFT_57356</name>
</gene>
<name>I0YQY1_COCSC</name>
<dbReference type="SUPFAM" id="SSF75217">
    <property type="entry name" value="alpha/beta knot"/>
    <property type="match status" value="1"/>
</dbReference>
<sequence length="205" mass="22341">MGVLRLREGAKLEVCDGNGGLALAELRGIAHNNKAYVETMENRRQVEWQGPKWEVVAACFSLKGGRADWLVEKCTEMGAWGLRPILSVRSPHLGRKQVVIEVATIDEDSEEELEDVETPNQSRQKRWHRVAQAAVKQCLRQASLPDAKPGLLLIGPEGDFTPEELEALIAAGAKPVGLGPNWLRVETAALAMLAAATLCDPDTVS</sequence>
<dbReference type="InterPro" id="IPR046887">
    <property type="entry name" value="RsmE_PUA-like"/>
</dbReference>
<evidence type="ECO:0000256" key="5">
    <source>
        <dbReference type="ARBA" id="ARBA00022552"/>
    </source>
</evidence>
<dbReference type="Gene3D" id="3.40.1280.10">
    <property type="match status" value="2"/>
</dbReference>
<feature type="domain" description="Ribosomal RNA small subunit methyltransferase E PUA-like" evidence="12">
    <location>
        <begin position="3"/>
        <end position="37"/>
    </location>
</feature>
<dbReference type="RefSeq" id="XP_005645344.1">
    <property type="nucleotide sequence ID" value="XM_005645287.1"/>
</dbReference>
<dbReference type="EC" id="2.1.1.193" evidence="3"/>
<dbReference type="EMBL" id="AGSI01000014">
    <property type="protein sequence ID" value="EIE20800.1"/>
    <property type="molecule type" value="Genomic_DNA"/>
</dbReference>
<dbReference type="GeneID" id="17038779"/>
<comment type="catalytic activity">
    <reaction evidence="10">
        <text>uridine(1498) in 16S rRNA + S-adenosyl-L-methionine = N(3)-methyluridine(1498) in 16S rRNA + S-adenosyl-L-homocysteine + H(+)</text>
        <dbReference type="Rhea" id="RHEA:42920"/>
        <dbReference type="Rhea" id="RHEA-COMP:10283"/>
        <dbReference type="Rhea" id="RHEA-COMP:10284"/>
        <dbReference type="ChEBI" id="CHEBI:15378"/>
        <dbReference type="ChEBI" id="CHEBI:57856"/>
        <dbReference type="ChEBI" id="CHEBI:59789"/>
        <dbReference type="ChEBI" id="CHEBI:65315"/>
        <dbReference type="ChEBI" id="CHEBI:74502"/>
        <dbReference type="EC" id="2.1.1.193"/>
    </reaction>
</comment>
<keyword evidence="7" id="KW-0808">Transferase</keyword>
<accession>I0YQY1</accession>
<evidence type="ECO:0000256" key="7">
    <source>
        <dbReference type="ARBA" id="ARBA00022679"/>
    </source>
</evidence>
<dbReference type="InterPro" id="IPR046886">
    <property type="entry name" value="RsmE_MTase_dom"/>
</dbReference>
<evidence type="ECO:0000256" key="2">
    <source>
        <dbReference type="ARBA" id="ARBA00005528"/>
    </source>
</evidence>
<dbReference type="Pfam" id="PF20260">
    <property type="entry name" value="PUA_4"/>
    <property type="match status" value="1"/>
</dbReference>
<organism evidence="13 14">
    <name type="scientific">Coccomyxa subellipsoidea (strain C-169)</name>
    <name type="common">Green microalga</name>
    <dbReference type="NCBI Taxonomy" id="574566"/>
    <lineage>
        <taxon>Eukaryota</taxon>
        <taxon>Viridiplantae</taxon>
        <taxon>Chlorophyta</taxon>
        <taxon>core chlorophytes</taxon>
        <taxon>Trebouxiophyceae</taxon>
        <taxon>Trebouxiophyceae incertae sedis</taxon>
        <taxon>Coccomyxaceae</taxon>
        <taxon>Coccomyxa</taxon>
        <taxon>Coccomyxa subellipsoidea</taxon>
    </lineage>
</organism>